<gene>
    <name evidence="1" type="ORF">pdam_00000032</name>
</gene>
<dbReference type="EMBL" id="RCHS01000537">
    <property type="protein sequence ID" value="RMX58302.1"/>
    <property type="molecule type" value="Genomic_DNA"/>
</dbReference>
<keyword evidence="2" id="KW-1185">Reference proteome</keyword>
<accession>A0A3M6UXA5</accession>
<proteinExistence type="predicted"/>
<reference evidence="1 2" key="1">
    <citation type="journal article" date="2018" name="Sci. Rep.">
        <title>Comparative analysis of the Pocillopora damicornis genome highlights role of immune system in coral evolution.</title>
        <authorList>
            <person name="Cunning R."/>
            <person name="Bay R.A."/>
            <person name="Gillette P."/>
            <person name="Baker A.C."/>
            <person name="Traylor-Knowles N."/>
        </authorList>
    </citation>
    <scope>NUCLEOTIDE SEQUENCE [LARGE SCALE GENOMIC DNA]</scope>
    <source>
        <strain evidence="1">RSMAS</strain>
        <tissue evidence="1">Whole animal</tissue>
    </source>
</reference>
<comment type="caution">
    <text evidence="1">The sequence shown here is derived from an EMBL/GenBank/DDBJ whole genome shotgun (WGS) entry which is preliminary data.</text>
</comment>
<evidence type="ECO:0000313" key="2">
    <source>
        <dbReference type="Proteomes" id="UP000275408"/>
    </source>
</evidence>
<evidence type="ECO:0000313" key="1">
    <source>
        <dbReference type="EMBL" id="RMX58302.1"/>
    </source>
</evidence>
<dbReference type="Proteomes" id="UP000275408">
    <property type="component" value="Unassembled WGS sequence"/>
</dbReference>
<dbReference type="AlphaFoldDB" id="A0A3M6UXA5"/>
<organism evidence="1 2">
    <name type="scientific">Pocillopora damicornis</name>
    <name type="common">Cauliflower coral</name>
    <name type="synonym">Millepora damicornis</name>
    <dbReference type="NCBI Taxonomy" id="46731"/>
    <lineage>
        <taxon>Eukaryota</taxon>
        <taxon>Metazoa</taxon>
        <taxon>Cnidaria</taxon>
        <taxon>Anthozoa</taxon>
        <taxon>Hexacorallia</taxon>
        <taxon>Scleractinia</taxon>
        <taxon>Astrocoeniina</taxon>
        <taxon>Pocilloporidae</taxon>
        <taxon>Pocillopora</taxon>
    </lineage>
</organism>
<protein>
    <submittedName>
        <fullName evidence="1">Uncharacterized protein</fullName>
    </submittedName>
</protein>
<name>A0A3M6UXA5_POCDA</name>
<feature type="non-terminal residue" evidence="1">
    <location>
        <position position="1"/>
    </location>
</feature>
<sequence>TCDQLTKYFFPVSCDLPLIIVETAFEKKRLAKDLKRTTPLSPSLTHRDNCDRFGKYHCGFGHKTISECKQIEL</sequence>